<evidence type="ECO:0000313" key="1">
    <source>
        <dbReference type="Proteomes" id="UP000887579"/>
    </source>
</evidence>
<dbReference type="Proteomes" id="UP000887579">
    <property type="component" value="Unplaced"/>
</dbReference>
<organism evidence="1 2">
    <name type="scientific">Panagrolaimus sp. ES5</name>
    <dbReference type="NCBI Taxonomy" id="591445"/>
    <lineage>
        <taxon>Eukaryota</taxon>
        <taxon>Metazoa</taxon>
        <taxon>Ecdysozoa</taxon>
        <taxon>Nematoda</taxon>
        <taxon>Chromadorea</taxon>
        <taxon>Rhabditida</taxon>
        <taxon>Tylenchina</taxon>
        <taxon>Panagrolaimomorpha</taxon>
        <taxon>Panagrolaimoidea</taxon>
        <taxon>Panagrolaimidae</taxon>
        <taxon>Panagrolaimus</taxon>
    </lineage>
</organism>
<protein>
    <submittedName>
        <fullName evidence="2">Ankyrin repeat protein</fullName>
    </submittedName>
</protein>
<name>A0AC34FB13_9BILA</name>
<accession>A0AC34FB13</accession>
<reference evidence="2" key="1">
    <citation type="submission" date="2022-11" db="UniProtKB">
        <authorList>
            <consortium name="WormBaseParasite"/>
        </authorList>
    </citation>
    <scope>IDENTIFICATION</scope>
</reference>
<evidence type="ECO:0000313" key="2">
    <source>
        <dbReference type="WBParaSite" id="ES5_v2.g14405.t1"/>
    </source>
</evidence>
<proteinExistence type="predicted"/>
<sequence>MSESKGLCWYDKTNIDKMLAVKEVIERGVNIQNADLRHTERVKLLMPRGAKLNFTTFASASSITLACAKGNFELYNDCMYFYFIGYPQKCDVLAPSPLMAAAFKNQPVIASYLLSRGTRTNYDMPNYSLDIISWLIMCSTATTFSTL</sequence>
<dbReference type="WBParaSite" id="ES5_v2.g14405.t1">
    <property type="protein sequence ID" value="ES5_v2.g14405.t1"/>
    <property type="gene ID" value="ES5_v2.g14405"/>
</dbReference>